<keyword evidence="4" id="KW-1185">Reference proteome</keyword>
<gene>
    <name evidence="3" type="ORF">ACFQMN_10890</name>
</gene>
<accession>A0ABW2K3R2</accession>
<dbReference type="Gene3D" id="3.60.21.10">
    <property type="match status" value="1"/>
</dbReference>
<dbReference type="PANTHER" id="PTHR31302">
    <property type="entry name" value="TRANSMEMBRANE PROTEIN WITH METALLOPHOSPHOESTERASE DOMAIN-RELATED"/>
    <property type="match status" value="1"/>
</dbReference>
<dbReference type="InterPro" id="IPR051158">
    <property type="entry name" value="Metallophosphoesterase_sf"/>
</dbReference>
<dbReference type="SUPFAM" id="SSF56300">
    <property type="entry name" value="Metallo-dependent phosphatases"/>
    <property type="match status" value="1"/>
</dbReference>
<evidence type="ECO:0000256" key="1">
    <source>
        <dbReference type="SAM" id="Phobius"/>
    </source>
</evidence>
<keyword evidence="1" id="KW-1133">Transmembrane helix</keyword>
<comment type="caution">
    <text evidence="3">The sequence shown here is derived from an EMBL/GenBank/DDBJ whole genome shotgun (WGS) entry which is preliminary data.</text>
</comment>
<feature type="transmembrane region" description="Helical" evidence="1">
    <location>
        <begin position="12"/>
        <end position="30"/>
    </location>
</feature>
<evidence type="ECO:0000313" key="3">
    <source>
        <dbReference type="EMBL" id="MFC7321390.1"/>
    </source>
</evidence>
<evidence type="ECO:0000259" key="2">
    <source>
        <dbReference type="Pfam" id="PF00149"/>
    </source>
</evidence>
<feature type="domain" description="Calcineurin-like phosphoesterase" evidence="2">
    <location>
        <begin position="57"/>
        <end position="222"/>
    </location>
</feature>
<evidence type="ECO:0000313" key="4">
    <source>
        <dbReference type="Proteomes" id="UP001596494"/>
    </source>
</evidence>
<dbReference type="Pfam" id="PF00149">
    <property type="entry name" value="Metallophos"/>
    <property type="match status" value="1"/>
</dbReference>
<organism evidence="3 4">
    <name type="scientific">Halobacillus campisalis</name>
    <dbReference type="NCBI Taxonomy" id="435909"/>
    <lineage>
        <taxon>Bacteria</taxon>
        <taxon>Bacillati</taxon>
        <taxon>Bacillota</taxon>
        <taxon>Bacilli</taxon>
        <taxon>Bacillales</taxon>
        <taxon>Bacillaceae</taxon>
        <taxon>Halobacillus</taxon>
    </lineage>
</organism>
<dbReference type="EMBL" id="JBHTBY010000008">
    <property type="protein sequence ID" value="MFC7321390.1"/>
    <property type="molecule type" value="Genomic_DNA"/>
</dbReference>
<keyword evidence="1" id="KW-0812">Transmembrane</keyword>
<dbReference type="PANTHER" id="PTHR31302:SF25">
    <property type="entry name" value="PHOSPHOESTERASE"/>
    <property type="match status" value="1"/>
</dbReference>
<reference evidence="4" key="1">
    <citation type="journal article" date="2019" name="Int. J. Syst. Evol. Microbiol.">
        <title>The Global Catalogue of Microorganisms (GCM) 10K type strain sequencing project: providing services to taxonomists for standard genome sequencing and annotation.</title>
        <authorList>
            <consortium name="The Broad Institute Genomics Platform"/>
            <consortium name="The Broad Institute Genome Sequencing Center for Infectious Disease"/>
            <person name="Wu L."/>
            <person name="Ma J."/>
        </authorList>
    </citation>
    <scope>NUCLEOTIDE SEQUENCE [LARGE SCALE GENOMIC DNA]</scope>
    <source>
        <strain evidence="4">CCUG 73951</strain>
    </source>
</reference>
<dbReference type="Proteomes" id="UP001596494">
    <property type="component" value="Unassembled WGS sequence"/>
</dbReference>
<protein>
    <submittedName>
        <fullName evidence="3">Metallophosphoesterase</fullName>
    </submittedName>
</protein>
<keyword evidence="1" id="KW-0472">Membrane</keyword>
<dbReference type="RefSeq" id="WP_352232254.1">
    <property type="nucleotide sequence ID" value="NZ_JAPVRC010000006.1"/>
</dbReference>
<sequence length="285" mass="31938">MLLTRRSFLKKMMASGLGILGLTGGGYYYARYIEPAMLTKQSHLLEHSAIPSSFHRIKIVQFSDTHLGFHYSLDQFRKLIQEINKEKPDVILFTGDLVDEPQRFDFSADIPSLLNQLKAPLGKYWIYGNHDHGGYGTEKLESVMSKGGFTLLKNEVKQIERDGRTINLAGLDDVILGSPNLEGTLGELDTDAYTILLVHEPDIADSVKNYPVDIQLSGHSHGGQIRIPLLGSMVTPPYADKYVDGKHSISERLTLYISRGIGTTRMPYRFLCKPEFSVFTLVSKT</sequence>
<name>A0ABW2K3R2_9BACI</name>
<dbReference type="InterPro" id="IPR029052">
    <property type="entry name" value="Metallo-depent_PP-like"/>
</dbReference>
<dbReference type="CDD" id="cd07385">
    <property type="entry name" value="MPP_YkuE_C"/>
    <property type="match status" value="1"/>
</dbReference>
<proteinExistence type="predicted"/>
<dbReference type="InterPro" id="IPR004843">
    <property type="entry name" value="Calcineurin-like_PHP"/>
</dbReference>